<dbReference type="SUPFAM" id="SSF52096">
    <property type="entry name" value="ClpP/crotonase"/>
    <property type="match status" value="1"/>
</dbReference>
<dbReference type="GO" id="GO:0030288">
    <property type="term" value="C:outer membrane-bounded periplasmic space"/>
    <property type="evidence" value="ECO:0007669"/>
    <property type="project" value="TreeGrafter"/>
</dbReference>
<dbReference type="OrthoDB" id="5480566at2"/>
<dbReference type="Proteomes" id="UP000198756">
    <property type="component" value="Unassembled WGS sequence"/>
</dbReference>
<dbReference type="GO" id="GO:0004175">
    <property type="term" value="F:endopeptidase activity"/>
    <property type="evidence" value="ECO:0007669"/>
    <property type="project" value="TreeGrafter"/>
</dbReference>
<dbReference type="InterPro" id="IPR029045">
    <property type="entry name" value="ClpP/crotonase-like_dom_sf"/>
</dbReference>
<dbReference type="Gene3D" id="3.90.226.10">
    <property type="entry name" value="2-enoyl-CoA Hydratase, Chain A, domain 1"/>
    <property type="match status" value="1"/>
</dbReference>
<dbReference type="AlphaFoldDB" id="A0A1G5ZAV9"/>
<evidence type="ECO:0000313" key="2">
    <source>
        <dbReference type="EMBL" id="SDA91934.1"/>
    </source>
</evidence>
<sequence length="197" mass="22637">MSNLYEVALVHQGKSLIWTGKGVEKSQIEANYPSEDQPFSFRMTNGWTGIMKINRFFSYKHEPNFKQFLKNSFESLKDANISNLILDLRGNEGGFEKLGIELYSYLAQDKFEYYDFVKTSKNQKTPYPTQTSKVFRLLNSFSKEKNGKVHFTKAPGLKTYTPHKNRFDGNLIVLLDGQSFSVTTEFAARVQADGPTW</sequence>
<dbReference type="PANTHER" id="PTHR32060">
    <property type="entry name" value="TAIL-SPECIFIC PROTEASE"/>
    <property type="match status" value="1"/>
</dbReference>
<dbReference type="PANTHER" id="PTHR32060:SF30">
    <property type="entry name" value="CARBOXY-TERMINAL PROCESSING PROTEASE CTPA"/>
    <property type="match status" value="1"/>
</dbReference>
<dbReference type="EMBL" id="FMXE01000030">
    <property type="protein sequence ID" value="SDA91934.1"/>
    <property type="molecule type" value="Genomic_DNA"/>
</dbReference>
<dbReference type="GO" id="GO:0007165">
    <property type="term" value="P:signal transduction"/>
    <property type="evidence" value="ECO:0007669"/>
    <property type="project" value="TreeGrafter"/>
</dbReference>
<reference evidence="3" key="1">
    <citation type="submission" date="2016-10" db="EMBL/GenBank/DDBJ databases">
        <authorList>
            <person name="Varghese N."/>
            <person name="Submissions S."/>
        </authorList>
    </citation>
    <scope>NUCLEOTIDE SEQUENCE [LARGE SCALE GENOMIC DNA]</scope>
    <source>
        <strain evidence="3">DSM 22703</strain>
    </source>
</reference>
<keyword evidence="3" id="KW-1185">Reference proteome</keyword>
<dbReference type="InterPro" id="IPR005151">
    <property type="entry name" value="Tail-specific_protease"/>
</dbReference>
<evidence type="ECO:0000259" key="1">
    <source>
        <dbReference type="Pfam" id="PF03572"/>
    </source>
</evidence>
<organism evidence="2 3">
    <name type="scientific">Algoriphagus alkaliphilus</name>
    <dbReference type="NCBI Taxonomy" id="279824"/>
    <lineage>
        <taxon>Bacteria</taxon>
        <taxon>Pseudomonadati</taxon>
        <taxon>Bacteroidota</taxon>
        <taxon>Cytophagia</taxon>
        <taxon>Cytophagales</taxon>
        <taxon>Cyclobacteriaceae</taxon>
        <taxon>Algoriphagus</taxon>
    </lineage>
</organism>
<dbReference type="RefSeq" id="WP_092732746.1">
    <property type="nucleotide sequence ID" value="NZ_FMXE01000030.1"/>
</dbReference>
<feature type="domain" description="Tail specific protease" evidence="1">
    <location>
        <begin position="48"/>
        <end position="193"/>
    </location>
</feature>
<dbReference type="GO" id="GO:0006508">
    <property type="term" value="P:proteolysis"/>
    <property type="evidence" value="ECO:0007669"/>
    <property type="project" value="InterPro"/>
</dbReference>
<gene>
    <name evidence="2" type="ORF">SAMN03080617_03485</name>
</gene>
<dbReference type="Pfam" id="PF03572">
    <property type="entry name" value="Peptidase_S41"/>
    <property type="match status" value="1"/>
</dbReference>
<dbReference type="GO" id="GO:0008236">
    <property type="term" value="F:serine-type peptidase activity"/>
    <property type="evidence" value="ECO:0007669"/>
    <property type="project" value="InterPro"/>
</dbReference>
<dbReference type="STRING" id="279824.SAMN03080617_03485"/>
<accession>A0A1G5ZAV9</accession>
<name>A0A1G5ZAV9_9BACT</name>
<evidence type="ECO:0000313" key="3">
    <source>
        <dbReference type="Proteomes" id="UP000198756"/>
    </source>
</evidence>
<proteinExistence type="predicted"/>
<protein>
    <submittedName>
        <fullName evidence="2">Peptidase family S41</fullName>
    </submittedName>
</protein>